<keyword evidence="4" id="KW-1185">Reference proteome</keyword>
<reference evidence="3 4" key="1">
    <citation type="journal article" date="2014" name="Genome Announc.">
        <title>Draft Genome Sequence of Paenibacillus pini JCM 16418T, Isolated from the Rhizosphere of Pine Tree.</title>
        <authorList>
            <person name="Yuki M."/>
            <person name="Oshima K."/>
            <person name="Suda W."/>
            <person name="Oshida Y."/>
            <person name="Kitamura K."/>
            <person name="Iida Y."/>
            <person name="Hattori M."/>
            <person name="Ohkuma M."/>
        </authorList>
    </citation>
    <scope>NUCLEOTIDE SEQUENCE [LARGE SCALE GENOMIC DNA]</scope>
    <source>
        <strain evidence="3 4">JCM 16418</strain>
    </source>
</reference>
<comment type="caution">
    <text evidence="3">The sequence shown here is derived from an EMBL/GenBank/DDBJ whole genome shotgun (WGS) entry which is preliminary data.</text>
</comment>
<gene>
    <name evidence="3" type="ORF">JCM16418_3223</name>
</gene>
<protein>
    <recommendedName>
        <fullName evidence="2">Cell wall elongation regulator TseB-like domain-containing protein</fullName>
    </recommendedName>
</protein>
<dbReference type="InterPro" id="IPR041401">
    <property type="entry name" value="TseB-like_dom"/>
</dbReference>
<evidence type="ECO:0000313" key="3">
    <source>
        <dbReference type="EMBL" id="GAF09104.1"/>
    </source>
</evidence>
<evidence type="ECO:0000259" key="2">
    <source>
        <dbReference type="Pfam" id="PF17881"/>
    </source>
</evidence>
<feature type="transmembrane region" description="Helical" evidence="1">
    <location>
        <begin position="6"/>
        <end position="28"/>
    </location>
</feature>
<sequence>MKKIKLKWILISCLALILIVFGIYRYYAYVMHDQWDERNLAMIEAKKSTDLVSVSNTQKSVWDENNIYWVLEGKNKAKQDVMVWVNFTRTGKVKKGPNVVHSELMTNGISKEKMEAQIKTLIPGVEDMRLLPGAYDGEYAWQLFYKVKDHYYYRFFRFSDGKELGTVFTLPNR</sequence>
<dbReference type="Gene3D" id="3.10.450.40">
    <property type="match status" value="1"/>
</dbReference>
<accession>W7Z442</accession>
<dbReference type="STRING" id="1236976.JCM16418_3223"/>
<keyword evidence="1" id="KW-1133">Transmembrane helix</keyword>
<dbReference type="eggNOG" id="COG5353">
    <property type="taxonomic scope" value="Bacteria"/>
</dbReference>
<feature type="domain" description="Cell wall elongation regulator TseB-like" evidence="2">
    <location>
        <begin position="45"/>
        <end position="86"/>
    </location>
</feature>
<evidence type="ECO:0000256" key="1">
    <source>
        <dbReference type="SAM" id="Phobius"/>
    </source>
</evidence>
<keyword evidence="1" id="KW-0812">Transmembrane</keyword>
<evidence type="ECO:0000313" key="4">
    <source>
        <dbReference type="Proteomes" id="UP000019364"/>
    </source>
</evidence>
<proteinExistence type="predicted"/>
<dbReference type="Pfam" id="PF17881">
    <property type="entry name" value="TseB"/>
    <property type="match status" value="1"/>
</dbReference>
<organism evidence="3 4">
    <name type="scientific">Paenibacillus pini JCM 16418</name>
    <dbReference type="NCBI Taxonomy" id="1236976"/>
    <lineage>
        <taxon>Bacteria</taxon>
        <taxon>Bacillati</taxon>
        <taxon>Bacillota</taxon>
        <taxon>Bacilli</taxon>
        <taxon>Bacillales</taxon>
        <taxon>Paenibacillaceae</taxon>
        <taxon>Paenibacillus</taxon>
    </lineage>
</organism>
<dbReference type="OrthoDB" id="2678417at2"/>
<name>W7Z442_9BACL</name>
<dbReference type="InterPro" id="IPR046350">
    <property type="entry name" value="Cystatin_sf"/>
</dbReference>
<dbReference type="Proteomes" id="UP000019364">
    <property type="component" value="Unassembled WGS sequence"/>
</dbReference>
<dbReference type="RefSeq" id="WP_036650174.1">
    <property type="nucleotide sequence ID" value="NZ_BAVZ01000009.1"/>
</dbReference>
<dbReference type="SUPFAM" id="SSF54403">
    <property type="entry name" value="Cystatin/monellin"/>
    <property type="match status" value="2"/>
</dbReference>
<keyword evidence="1" id="KW-0472">Membrane</keyword>
<dbReference type="EMBL" id="BAVZ01000009">
    <property type="protein sequence ID" value="GAF09104.1"/>
    <property type="molecule type" value="Genomic_DNA"/>
</dbReference>
<dbReference type="AlphaFoldDB" id="W7Z442"/>